<sequence length="63" mass="6631">MLKQATAGRVATAATAAWVGPGETVAPPVVTEGDGGDRRLRRLRRPFRLAAFAAVTAGTRARR</sequence>
<reference evidence="2" key="1">
    <citation type="submission" date="2009-03" db="EMBL/GenBank/DDBJ databases">
        <title>The Genome Sequence of Mycobacterium africanum strain K85 (originally listed here as Mycobacterium tuberculosis).</title>
        <authorList>
            <consortium name="The Broad Institute Genome Sequencing Platform"/>
            <person name="Small P."/>
            <person name="Gagneaux S."/>
            <person name="Hopewell P."/>
            <person name="Young S.K."/>
            <person name="Kodira C.D."/>
            <person name="Zeng Q."/>
            <person name="Koehrsen M."/>
            <person name="Alvarado L."/>
            <person name="Berlin A."/>
            <person name="Borenstein D."/>
            <person name="Chen Z."/>
            <person name="Engels R."/>
            <person name="Freedman E."/>
            <person name="Gellesch M."/>
            <person name="Goldberg J."/>
            <person name="Griggs A."/>
            <person name="Gujja S."/>
            <person name="Heiman D."/>
            <person name="Hepburn T."/>
            <person name="Howarth C."/>
            <person name="Jen D."/>
            <person name="Larson L."/>
            <person name="Lewis B."/>
            <person name="Mehta T."/>
            <person name="Park D."/>
            <person name="Pearson M."/>
            <person name="Roberts A."/>
            <person name="Saif S."/>
            <person name="Shea T."/>
            <person name="Shenoy N."/>
            <person name="Sisk P."/>
            <person name="Stolte C."/>
            <person name="Sykes S."/>
            <person name="Walk T."/>
            <person name="White J."/>
            <person name="Yandava C."/>
            <person name="Nusbaum C."/>
            <person name="Galagan J."/>
            <person name="Birren B."/>
        </authorList>
    </citation>
    <scope>NUCLEOTIDE SEQUENCE [LARGE SCALE GENOMIC DNA]</scope>
    <source>
        <strain evidence="2">K85</strain>
    </source>
</reference>
<dbReference type="Proteomes" id="UP000005088">
    <property type="component" value="Unassembled WGS sequence"/>
</dbReference>
<protein>
    <submittedName>
        <fullName evidence="1">Uncharacterized protein</fullName>
    </submittedName>
</protein>
<dbReference type="AlphaFoldDB" id="A0A9P2H9F7"/>
<evidence type="ECO:0000313" key="2">
    <source>
        <dbReference type="Proteomes" id="UP000005088"/>
    </source>
</evidence>
<dbReference type="EMBL" id="GG663503">
    <property type="protein sequence ID" value="EFD44196.2"/>
    <property type="molecule type" value="Genomic_DNA"/>
</dbReference>
<organism evidence="1 2">
    <name type="scientific">Mycobacterium tuberculosis variant africanum K85</name>
    <dbReference type="NCBI Taxonomy" id="611304"/>
    <lineage>
        <taxon>Bacteria</taxon>
        <taxon>Bacillati</taxon>
        <taxon>Actinomycetota</taxon>
        <taxon>Actinomycetes</taxon>
        <taxon>Mycobacteriales</taxon>
        <taxon>Mycobacteriaceae</taxon>
        <taxon>Mycobacterium</taxon>
        <taxon>Mycobacterium tuberculosis complex</taxon>
    </lineage>
</organism>
<evidence type="ECO:0000313" key="1">
    <source>
        <dbReference type="EMBL" id="EFD44196.2"/>
    </source>
</evidence>
<gene>
    <name evidence="1" type="ORF">TBOG_03031</name>
</gene>
<name>A0A9P2H9F7_MYCTX</name>
<accession>A0A9P2H9F7</accession>
<proteinExistence type="predicted"/>